<dbReference type="EMBL" id="JAHCVJ010000001">
    <property type="protein sequence ID" value="MBT0663550.1"/>
    <property type="molecule type" value="Genomic_DNA"/>
</dbReference>
<feature type="transmembrane region" description="Helical" evidence="7">
    <location>
        <begin position="79"/>
        <end position="97"/>
    </location>
</feature>
<dbReference type="InterPro" id="IPR017900">
    <property type="entry name" value="4Fe4S_Fe_S_CS"/>
</dbReference>
<keyword evidence="4" id="KW-0408">Iron</keyword>
<keyword evidence="3" id="KW-0479">Metal-binding</keyword>
<evidence type="ECO:0000256" key="4">
    <source>
        <dbReference type="ARBA" id="ARBA00023004"/>
    </source>
</evidence>
<dbReference type="PROSITE" id="PS51379">
    <property type="entry name" value="4FE4S_FER_2"/>
    <property type="match status" value="2"/>
</dbReference>
<keyword evidence="10" id="KW-1185">Reference proteome</keyword>
<keyword evidence="6 7" id="KW-0472">Membrane</keyword>
<evidence type="ECO:0000313" key="10">
    <source>
        <dbReference type="Proteomes" id="UP000811899"/>
    </source>
</evidence>
<dbReference type="Proteomes" id="UP000811899">
    <property type="component" value="Unassembled WGS sequence"/>
</dbReference>
<feature type="domain" description="4Fe-4S ferredoxin-type" evidence="8">
    <location>
        <begin position="257"/>
        <end position="283"/>
    </location>
</feature>
<dbReference type="InterPro" id="IPR052378">
    <property type="entry name" value="NosR_regulator"/>
</dbReference>
<proteinExistence type="predicted"/>
<feature type="transmembrane region" description="Helical" evidence="7">
    <location>
        <begin position="20"/>
        <end position="40"/>
    </location>
</feature>
<reference evidence="9 10" key="1">
    <citation type="submission" date="2021-05" db="EMBL/GenBank/DDBJ databases">
        <title>The draft genome of Geobacter pelophilus DSM 12255.</title>
        <authorList>
            <person name="Xu Z."/>
            <person name="Masuda Y."/>
            <person name="Itoh H."/>
            <person name="Senoo K."/>
        </authorList>
    </citation>
    <scope>NUCLEOTIDE SEQUENCE [LARGE SCALE GENOMIC DNA]</scope>
    <source>
        <strain evidence="9 10">DSM 12255</strain>
    </source>
</reference>
<accession>A0AAW4L4N3</accession>
<feature type="transmembrane region" description="Helical" evidence="7">
    <location>
        <begin position="289"/>
        <end position="311"/>
    </location>
</feature>
<sequence length="336" mass="37403">MYLNGISTKSASTIRTVVQWCFMLWVIGIGIRFGMFVNSVERGAVVPLVSRPPGVEGFLPIGALTSLKYWLVSGEIHPVHPAALVIFVTILLMSLLAKKSFCSWLCPVGTLSEGAFKIGRKLAGRNYRIWRWLDYGLRSIKYLLLLMFVKFILVDMSVEALGGFLDAPYWAVSDVKMLHFFTSMSLTTMVVLAILTLFSLFYKMFWCRYLCPYGALLGLASIVSPFKIRRDSTRCTGCQRCSAICPSSLVVHSSTAVSSPECTGCLTCVAHCPERNVLAMQPVFWKRPLPVWVFPAVVVFMFMAGTGAGMVSGHWQSSLSYSDYQRLIPLVQSLSH</sequence>
<dbReference type="RefSeq" id="WP_214170280.1">
    <property type="nucleotide sequence ID" value="NZ_JAHCVJ010000001.1"/>
</dbReference>
<feature type="transmembrane region" description="Helical" evidence="7">
    <location>
        <begin position="177"/>
        <end position="202"/>
    </location>
</feature>
<dbReference type="PROSITE" id="PS00198">
    <property type="entry name" value="4FE4S_FER_1"/>
    <property type="match status" value="2"/>
</dbReference>
<dbReference type="SUPFAM" id="SSF54862">
    <property type="entry name" value="4Fe-4S ferredoxins"/>
    <property type="match status" value="1"/>
</dbReference>
<protein>
    <submittedName>
        <fullName evidence="9">4Fe-4S binding protein</fullName>
    </submittedName>
</protein>
<evidence type="ECO:0000256" key="7">
    <source>
        <dbReference type="SAM" id="Phobius"/>
    </source>
</evidence>
<keyword evidence="7" id="KW-0812">Transmembrane</keyword>
<comment type="subcellular location">
    <subcellularLocation>
        <location evidence="1">Cell membrane</location>
    </subcellularLocation>
</comment>
<evidence type="ECO:0000256" key="1">
    <source>
        <dbReference type="ARBA" id="ARBA00004236"/>
    </source>
</evidence>
<gene>
    <name evidence="9" type="ORF">KI809_04470</name>
</gene>
<keyword evidence="7" id="KW-1133">Transmembrane helix</keyword>
<evidence type="ECO:0000256" key="6">
    <source>
        <dbReference type="ARBA" id="ARBA00023136"/>
    </source>
</evidence>
<dbReference type="Pfam" id="PF13237">
    <property type="entry name" value="Fer4_10"/>
    <property type="match status" value="1"/>
</dbReference>
<evidence type="ECO:0000256" key="5">
    <source>
        <dbReference type="ARBA" id="ARBA00023014"/>
    </source>
</evidence>
<dbReference type="PANTHER" id="PTHR30224">
    <property type="entry name" value="ELECTRON TRANSPORT PROTEIN"/>
    <property type="match status" value="1"/>
</dbReference>
<feature type="domain" description="4Fe-4S ferredoxin-type" evidence="8">
    <location>
        <begin position="226"/>
        <end position="255"/>
    </location>
</feature>
<name>A0AAW4L4N3_9BACT</name>
<evidence type="ECO:0000313" key="9">
    <source>
        <dbReference type="EMBL" id="MBT0663550.1"/>
    </source>
</evidence>
<organism evidence="9 10">
    <name type="scientific">Geoanaerobacter pelophilus</name>
    <dbReference type="NCBI Taxonomy" id="60036"/>
    <lineage>
        <taxon>Bacteria</taxon>
        <taxon>Pseudomonadati</taxon>
        <taxon>Thermodesulfobacteriota</taxon>
        <taxon>Desulfuromonadia</taxon>
        <taxon>Geobacterales</taxon>
        <taxon>Geobacteraceae</taxon>
        <taxon>Geoanaerobacter</taxon>
    </lineage>
</organism>
<keyword evidence="5" id="KW-0411">Iron-sulfur</keyword>
<evidence type="ECO:0000259" key="8">
    <source>
        <dbReference type="PROSITE" id="PS51379"/>
    </source>
</evidence>
<dbReference type="Gene3D" id="3.30.70.20">
    <property type="match status" value="1"/>
</dbReference>
<dbReference type="InterPro" id="IPR017896">
    <property type="entry name" value="4Fe4S_Fe-S-bd"/>
</dbReference>
<dbReference type="Pfam" id="PF12801">
    <property type="entry name" value="Fer4_5"/>
    <property type="match status" value="1"/>
</dbReference>
<dbReference type="GO" id="GO:0005886">
    <property type="term" value="C:plasma membrane"/>
    <property type="evidence" value="ECO:0007669"/>
    <property type="project" value="UniProtKB-SubCell"/>
</dbReference>
<dbReference type="GO" id="GO:0051536">
    <property type="term" value="F:iron-sulfur cluster binding"/>
    <property type="evidence" value="ECO:0007669"/>
    <property type="project" value="UniProtKB-KW"/>
</dbReference>
<feature type="transmembrane region" description="Helical" evidence="7">
    <location>
        <begin position="142"/>
        <end position="165"/>
    </location>
</feature>
<evidence type="ECO:0000256" key="2">
    <source>
        <dbReference type="ARBA" id="ARBA00022475"/>
    </source>
</evidence>
<keyword evidence="2" id="KW-1003">Cell membrane</keyword>
<evidence type="ECO:0000256" key="3">
    <source>
        <dbReference type="ARBA" id="ARBA00022723"/>
    </source>
</evidence>
<dbReference type="AlphaFoldDB" id="A0AAW4L4N3"/>
<dbReference type="PANTHER" id="PTHR30224:SF4">
    <property type="entry name" value="ELECTRON TRANSPORT PROTEIN YCCM-RELATED"/>
    <property type="match status" value="1"/>
</dbReference>
<dbReference type="GO" id="GO:0046872">
    <property type="term" value="F:metal ion binding"/>
    <property type="evidence" value="ECO:0007669"/>
    <property type="project" value="UniProtKB-KW"/>
</dbReference>
<comment type="caution">
    <text evidence="9">The sequence shown here is derived from an EMBL/GenBank/DDBJ whole genome shotgun (WGS) entry which is preliminary data.</text>
</comment>